<accession>A0A3G2HVQ0</accession>
<evidence type="ECO:0000313" key="2">
    <source>
        <dbReference type="Proteomes" id="UP000268070"/>
    </source>
</evidence>
<sequence length="207" mass="23079">MRQLLALLLLFLLMFSPVPAKTQALTGPIQDPRIQWDQMQAAQTAVGPVYSWGLKTSLDAQTLASHLEPFCGVHYGAIRTEGQWVFLRAKQGKNCVLWLEDIQTPVLSGLLSVSENAQAFAPPPLLSAAPPIGGAVLWQHEQPGQVQSWLLVAEPGWQADLRRKDWGAQAGERYWRKGPAELDVMELEHEQQDYLLLICRACEKEVS</sequence>
<dbReference type="RefSeq" id="WP_121739024.1">
    <property type="nucleotide sequence ID" value="NZ_CP032153.1"/>
</dbReference>
<dbReference type="EMBL" id="CP032153">
    <property type="protein sequence ID" value="AYN21134.1"/>
    <property type="molecule type" value="Genomic_DNA"/>
</dbReference>
<accession>A0A3R8ZVR4</accession>
<dbReference type="Proteomes" id="UP000268070">
    <property type="component" value="Chromosome"/>
</dbReference>
<protein>
    <submittedName>
        <fullName evidence="1">Uncharacterized protein</fullName>
    </submittedName>
</protein>
<dbReference type="OrthoDB" id="8688945at2"/>
<proteinExistence type="predicted"/>
<dbReference type="KEGG" id="aaqu:D3M96_11725"/>
<evidence type="ECO:0000313" key="1">
    <source>
        <dbReference type="EMBL" id="AYN21134.1"/>
    </source>
</evidence>
<gene>
    <name evidence="1" type="ORF">D3M96_11725</name>
</gene>
<name>A0A3G2HVQ0_9BURK</name>
<dbReference type="AlphaFoldDB" id="A0A3G2HVQ0"/>
<organism evidence="1 2">
    <name type="scientific">Alcaligenes aquatilis</name>
    <dbReference type="NCBI Taxonomy" id="323284"/>
    <lineage>
        <taxon>Bacteria</taxon>
        <taxon>Pseudomonadati</taxon>
        <taxon>Pseudomonadota</taxon>
        <taxon>Betaproteobacteria</taxon>
        <taxon>Burkholderiales</taxon>
        <taxon>Alcaligenaceae</taxon>
        <taxon>Alcaligenes</taxon>
    </lineage>
</organism>
<reference evidence="1 2" key="1">
    <citation type="submission" date="2018-09" db="EMBL/GenBank/DDBJ databases">
        <title>Complete genome sequence of the hydrocarbonoclastic bacterium Alcaligenes aquatilis QD168, isolated from a crude-oil polluted marine sediment of Central Chile.</title>
        <authorList>
            <person name="Duran R.E."/>
            <person name="Barra B."/>
            <person name="Salva-Serra F."/>
            <person name="Mendez V."/>
            <person name="Moore E.R.B."/>
            <person name="Seeger M."/>
        </authorList>
    </citation>
    <scope>NUCLEOTIDE SEQUENCE [LARGE SCALE GENOMIC DNA]</scope>
    <source>
        <strain evidence="1 2">QD168</strain>
    </source>
</reference>